<evidence type="ECO:0000256" key="10">
    <source>
        <dbReference type="ARBA" id="ARBA00023136"/>
    </source>
</evidence>
<feature type="domain" description="Cadherin" evidence="15">
    <location>
        <begin position="583"/>
        <end position="681"/>
    </location>
</feature>
<feature type="signal peptide" evidence="14">
    <location>
        <begin position="1"/>
        <end position="30"/>
    </location>
</feature>
<comment type="function">
    <text evidence="1">Potential calcium-dependent cell-adhesion protein. May be involved in the establishment and maintenance of specific neuronal connections in the brain.</text>
</comment>
<keyword evidence="4 13" id="KW-0812">Transmembrane</keyword>
<dbReference type="GO" id="GO:0007156">
    <property type="term" value="P:homophilic cell adhesion via plasma membrane adhesion molecules"/>
    <property type="evidence" value="ECO:0007669"/>
    <property type="project" value="InterPro"/>
</dbReference>
<dbReference type="Pfam" id="PF00028">
    <property type="entry name" value="Cadherin"/>
    <property type="match status" value="4"/>
</dbReference>
<evidence type="ECO:0000256" key="4">
    <source>
        <dbReference type="ARBA" id="ARBA00022692"/>
    </source>
</evidence>
<keyword evidence="3" id="KW-1003">Cell membrane</keyword>
<keyword evidence="6" id="KW-0677">Repeat</keyword>
<dbReference type="InterPro" id="IPR020894">
    <property type="entry name" value="Cadherin_CS"/>
</dbReference>
<evidence type="ECO:0000256" key="7">
    <source>
        <dbReference type="ARBA" id="ARBA00022837"/>
    </source>
</evidence>
<keyword evidence="11" id="KW-0325">Glycoprotein</keyword>
<dbReference type="PRINTS" id="PR00205">
    <property type="entry name" value="CADHERIN"/>
</dbReference>
<dbReference type="PROSITE" id="PS00232">
    <property type="entry name" value="CADHERIN_1"/>
    <property type="match status" value="3"/>
</dbReference>
<evidence type="ECO:0000256" key="12">
    <source>
        <dbReference type="PROSITE-ProRule" id="PRU00043"/>
    </source>
</evidence>
<dbReference type="GO" id="GO:0005509">
    <property type="term" value="F:calcium ion binding"/>
    <property type="evidence" value="ECO:0007669"/>
    <property type="project" value="UniProtKB-UniRule"/>
</dbReference>
<dbReference type="GeneTree" id="ENSGT00940000156683"/>
<dbReference type="InterPro" id="IPR032455">
    <property type="entry name" value="Cadherin_C"/>
</dbReference>
<dbReference type="Pfam" id="PF16492">
    <property type="entry name" value="Cadherin_C_2"/>
    <property type="match status" value="1"/>
</dbReference>
<dbReference type="FunFam" id="2.60.40.60:FF:000018">
    <property type="entry name" value="Protocadherin gamma c3"/>
    <property type="match status" value="1"/>
</dbReference>
<feature type="domain" description="Cadherin" evidence="15">
    <location>
        <begin position="246"/>
        <end position="350"/>
    </location>
</feature>
<dbReference type="FunFam" id="2.60.40.60:FF:000129">
    <property type="entry name" value="protocadherin alpha-C2 isoform X1"/>
    <property type="match status" value="1"/>
</dbReference>
<evidence type="ECO:0000256" key="5">
    <source>
        <dbReference type="ARBA" id="ARBA00022729"/>
    </source>
</evidence>
<dbReference type="FunFam" id="2.60.40.60:FF:000006">
    <property type="entry name" value="Protocadherin alpha 2"/>
    <property type="match status" value="1"/>
</dbReference>
<evidence type="ECO:0000256" key="3">
    <source>
        <dbReference type="ARBA" id="ARBA00022475"/>
    </source>
</evidence>
<dbReference type="FunFam" id="2.60.40.60:FF:000002">
    <property type="entry name" value="Protocadherin alpha 2"/>
    <property type="match status" value="1"/>
</dbReference>
<evidence type="ECO:0000256" key="9">
    <source>
        <dbReference type="ARBA" id="ARBA00022989"/>
    </source>
</evidence>
<feature type="domain" description="Cadherin" evidence="15">
    <location>
        <begin position="456"/>
        <end position="565"/>
    </location>
</feature>
<feature type="chain" id="PRO_5034383573" description="Cadherin domain-containing protein" evidence="14">
    <location>
        <begin position="31"/>
        <end position="900"/>
    </location>
</feature>
<evidence type="ECO:0000256" key="6">
    <source>
        <dbReference type="ARBA" id="ARBA00022737"/>
    </source>
</evidence>
<dbReference type="PANTHER" id="PTHR24028">
    <property type="entry name" value="CADHERIN-87A"/>
    <property type="match status" value="1"/>
</dbReference>
<feature type="domain" description="Cadherin" evidence="15">
    <location>
        <begin position="29"/>
        <end position="136"/>
    </location>
</feature>
<dbReference type="GO" id="GO:0005886">
    <property type="term" value="C:plasma membrane"/>
    <property type="evidence" value="ECO:0007669"/>
    <property type="project" value="UniProtKB-SubCell"/>
</dbReference>
<dbReference type="InterPro" id="IPR050174">
    <property type="entry name" value="Protocadherin/Cadherin-CA"/>
</dbReference>
<evidence type="ECO:0000256" key="2">
    <source>
        <dbReference type="ARBA" id="ARBA00004251"/>
    </source>
</evidence>
<keyword evidence="9 13" id="KW-1133">Transmembrane helix</keyword>
<accession>A0A8D0LA86</accession>
<evidence type="ECO:0000313" key="17">
    <source>
        <dbReference type="Proteomes" id="UP000694392"/>
    </source>
</evidence>
<dbReference type="PANTHER" id="PTHR24028:SF73">
    <property type="entry name" value="PROTOCADHERIN GAMMA-B3-RELATED"/>
    <property type="match status" value="1"/>
</dbReference>
<dbReference type="Gene3D" id="2.60.40.60">
    <property type="entry name" value="Cadherins"/>
    <property type="match status" value="6"/>
</dbReference>
<protein>
    <recommendedName>
        <fullName evidence="15">Cadherin domain-containing protein</fullName>
    </recommendedName>
</protein>
<feature type="domain" description="Cadherin" evidence="15">
    <location>
        <begin position="351"/>
        <end position="455"/>
    </location>
</feature>
<dbReference type="SMART" id="SM00112">
    <property type="entry name" value="CA"/>
    <property type="match status" value="6"/>
</dbReference>
<dbReference type="FunFam" id="2.60.40.60:FF:000004">
    <property type="entry name" value="Protocadherin 1 gamma 2"/>
    <property type="match status" value="1"/>
</dbReference>
<dbReference type="AlphaFoldDB" id="A0A8D0LA86"/>
<sequence>MGKGFPDLRPAPRRQVQLLCLFSLFCRAVSEQIRYSIPEEMERGSLVGNLAKDLGLNVRELADRKLRVVSAAKKQYFSISPENGNLYVQERIDRERICAKSPLCTINFETTVLENPLNVFHVGVTIRDINDNAPCFLQDDIQLEISESSLPGARFFLQNADDLDVGVNSLQNYQLSPNQYFILEVKESKDGNKRAELVLHKPLDRENQHSLHLVLTALDGGEPMRTGTAQICINVTDANDNPPIFTQELYKVSLGENAAAGSSVLQVKASDSDEGVNAQISYTFSNIAANARKKFNLDPVTGIITLKERLDFEDSVEYDMVVEAKDGGGFLTHCKVEIEILDENDNAPEVTITSVREHIPEDSAPGTVIALINVNDPDSGDNGKVTCHLQDNLPFKIVSSSNSYYKLVTVSTLDRERTPQYNITVTATDKGDPPLSTQKTIQLQISDINDNPPVFEESSYTAYVPENNPAGASIFRVRASDPDLERNARITYSLLSSNVEEAPLPSYISIHSETGNLYAQRSFDYEQLREFAVQVKAQDGGSPALSSNVSVRVFILDRNDNAPQILYPPPGAGTDGSGSWEMVPRSAEAGYLVAKVVAVDADSGHNAWLSYHVLQATEPGLFSLGLPSGELRTARAFVPERDAVKQRLVALVKDNGQPPLSATVTLSLVFAETVQEALPEMSNHPEVSESQSDLNTILVIALALISFLFLFTAGLVLIWKCRRQSEPLGFSSYNKELYSSLGPAFPFNYNNGTLPLPYAYEVCLAAESGQKEFTFVKPSQVPPSESLLVGEDSGIGSESARENLSPESNMQVRLSQEPVGFLTWQELFAFPSNDGRPLKTAPDRDPLPELEVHLFNYEPGAQSSFSQCIWESLTHMKVTSRSAAQVLSGCQILFHSANIG</sequence>
<dbReference type="InterPro" id="IPR015919">
    <property type="entry name" value="Cadherin-like_sf"/>
</dbReference>
<proteinExistence type="predicted"/>
<dbReference type="SUPFAM" id="SSF49313">
    <property type="entry name" value="Cadherin-like"/>
    <property type="match status" value="6"/>
</dbReference>
<evidence type="ECO:0000256" key="13">
    <source>
        <dbReference type="SAM" id="Phobius"/>
    </source>
</evidence>
<reference evidence="16" key="2">
    <citation type="submission" date="2025-09" db="UniProtKB">
        <authorList>
            <consortium name="Ensembl"/>
        </authorList>
    </citation>
    <scope>IDENTIFICATION</scope>
</reference>
<dbReference type="PROSITE" id="PS50268">
    <property type="entry name" value="CADHERIN_2"/>
    <property type="match status" value="6"/>
</dbReference>
<dbReference type="InterPro" id="IPR013164">
    <property type="entry name" value="Cadherin_N"/>
</dbReference>
<feature type="transmembrane region" description="Helical" evidence="13">
    <location>
        <begin position="697"/>
        <end position="719"/>
    </location>
</feature>
<evidence type="ECO:0000313" key="16">
    <source>
        <dbReference type="Ensembl" id="ENSSPUP00000018999.1"/>
    </source>
</evidence>
<evidence type="ECO:0000256" key="14">
    <source>
        <dbReference type="SAM" id="SignalP"/>
    </source>
</evidence>
<keyword evidence="17" id="KW-1185">Reference proteome</keyword>
<evidence type="ECO:0000256" key="11">
    <source>
        <dbReference type="ARBA" id="ARBA00023180"/>
    </source>
</evidence>
<keyword evidence="8" id="KW-0130">Cell adhesion</keyword>
<feature type="domain" description="Cadherin" evidence="15">
    <location>
        <begin position="137"/>
        <end position="245"/>
    </location>
</feature>
<evidence type="ECO:0000259" key="15">
    <source>
        <dbReference type="PROSITE" id="PS50268"/>
    </source>
</evidence>
<evidence type="ECO:0000256" key="8">
    <source>
        <dbReference type="ARBA" id="ARBA00022889"/>
    </source>
</evidence>
<dbReference type="Ensembl" id="ENSSPUT00000020237.1">
    <property type="protein sequence ID" value="ENSSPUP00000018999.1"/>
    <property type="gene ID" value="ENSSPUG00000014596.1"/>
</dbReference>
<dbReference type="InterPro" id="IPR002126">
    <property type="entry name" value="Cadherin-like_dom"/>
</dbReference>
<dbReference type="FunFam" id="2.60.40.60:FF:000001">
    <property type="entry name" value="Protocadherin alpha 2"/>
    <property type="match status" value="1"/>
</dbReference>
<dbReference type="CDD" id="cd11304">
    <property type="entry name" value="Cadherin_repeat"/>
    <property type="match status" value="6"/>
</dbReference>
<evidence type="ECO:0000256" key="1">
    <source>
        <dbReference type="ARBA" id="ARBA00003436"/>
    </source>
</evidence>
<keyword evidence="7 12" id="KW-0106">Calcium</keyword>
<keyword evidence="10 13" id="KW-0472">Membrane</keyword>
<dbReference type="Pfam" id="PF08266">
    <property type="entry name" value="Cadherin_2"/>
    <property type="match status" value="1"/>
</dbReference>
<organism evidence="16 17">
    <name type="scientific">Sphenodon punctatus</name>
    <name type="common">Tuatara</name>
    <name type="synonym">Hatteria punctata</name>
    <dbReference type="NCBI Taxonomy" id="8508"/>
    <lineage>
        <taxon>Eukaryota</taxon>
        <taxon>Metazoa</taxon>
        <taxon>Chordata</taxon>
        <taxon>Craniata</taxon>
        <taxon>Vertebrata</taxon>
        <taxon>Euteleostomi</taxon>
        <taxon>Lepidosauria</taxon>
        <taxon>Sphenodontia</taxon>
        <taxon>Sphenodontidae</taxon>
        <taxon>Sphenodon</taxon>
    </lineage>
</organism>
<keyword evidence="5 14" id="KW-0732">Signal</keyword>
<comment type="subcellular location">
    <subcellularLocation>
        <location evidence="2">Cell membrane</location>
        <topology evidence="2">Single-pass type I membrane protein</topology>
    </subcellularLocation>
</comment>
<name>A0A8D0LA86_SPHPU</name>
<reference evidence="16" key="1">
    <citation type="submission" date="2025-08" db="UniProtKB">
        <authorList>
            <consortium name="Ensembl"/>
        </authorList>
    </citation>
    <scope>IDENTIFICATION</scope>
</reference>
<dbReference type="Proteomes" id="UP000694392">
    <property type="component" value="Unplaced"/>
</dbReference>